<feature type="non-terminal residue" evidence="5">
    <location>
        <position position="373"/>
    </location>
</feature>
<evidence type="ECO:0000256" key="2">
    <source>
        <dbReference type="SAM" id="Coils"/>
    </source>
</evidence>
<dbReference type="Proteomes" id="UP000193411">
    <property type="component" value="Unassembled WGS sequence"/>
</dbReference>
<proteinExistence type="predicted"/>
<dbReference type="PANTHER" id="PTHR32083">
    <property type="entry name" value="CILIA AND FLAGELLA-ASSOCIATED PROTEIN 58-RELATED"/>
    <property type="match status" value="1"/>
</dbReference>
<feature type="domain" description="Cilia- and flagella-associated protein 58 central coiled coil" evidence="4">
    <location>
        <begin position="31"/>
        <end position="92"/>
    </location>
</feature>
<dbReference type="EMBL" id="MCFL01000037">
    <property type="protein sequence ID" value="ORZ33316.1"/>
    <property type="molecule type" value="Genomic_DNA"/>
</dbReference>
<organism evidence="5 6">
    <name type="scientific">Catenaria anguillulae PL171</name>
    <dbReference type="NCBI Taxonomy" id="765915"/>
    <lineage>
        <taxon>Eukaryota</taxon>
        <taxon>Fungi</taxon>
        <taxon>Fungi incertae sedis</taxon>
        <taxon>Blastocladiomycota</taxon>
        <taxon>Blastocladiomycetes</taxon>
        <taxon>Blastocladiales</taxon>
        <taxon>Catenariaceae</taxon>
        <taxon>Catenaria</taxon>
    </lineage>
</organism>
<feature type="coiled-coil region" evidence="2">
    <location>
        <begin position="200"/>
        <end position="248"/>
    </location>
</feature>
<sequence>MKPSFKSGYTNDSRWISHTRFVYSHVPKCGCEQDILGTQLIRRNDELALLYEKIKIQQSTLNKGEIQYRERLEDIRVLKLEVKRLRREKTILQHETTNVENLRSEVYRLQKELLNERTRVKVLEEELENPMNMHRWRKLAGSDPSTFELVQKVQTLQRRLIAKTEQVVEKELVIQAKEKLYLDLKTMLARVPGPEVVQQLEALKTLVKDKTREAKALASELNMLQSQALDYRTEVADLSRQAQDWKKKYLNVKRVLQKKGPAGLIGANGTGGLPVVGKTSASSSKANLVFQNQQQPSAGPGVGTVPSTNNNPSQSAPAPFAPQPGSVGGMVTGSKEQLDQVQRTRQLSQRCHLNRRRPVCRVFQSMHPTRQLF</sequence>
<accession>A0A1Y2HFF5</accession>
<evidence type="ECO:0000256" key="3">
    <source>
        <dbReference type="SAM" id="MobiDB-lite"/>
    </source>
</evidence>
<name>A0A1Y2HFF5_9FUNG</name>
<evidence type="ECO:0000313" key="5">
    <source>
        <dbReference type="EMBL" id="ORZ33316.1"/>
    </source>
</evidence>
<comment type="caution">
    <text evidence="5">The sequence shown here is derived from an EMBL/GenBank/DDBJ whole genome shotgun (WGS) entry which is preliminary data.</text>
</comment>
<dbReference type="OrthoDB" id="264785at2759"/>
<evidence type="ECO:0000313" key="6">
    <source>
        <dbReference type="Proteomes" id="UP000193411"/>
    </source>
</evidence>
<dbReference type="Pfam" id="PF21771">
    <property type="entry name" value="CFAP58_CC"/>
    <property type="match status" value="1"/>
</dbReference>
<reference evidence="5 6" key="1">
    <citation type="submission" date="2016-07" db="EMBL/GenBank/DDBJ databases">
        <title>Pervasive Adenine N6-methylation of Active Genes in Fungi.</title>
        <authorList>
            <consortium name="DOE Joint Genome Institute"/>
            <person name="Mondo S.J."/>
            <person name="Dannebaum R.O."/>
            <person name="Kuo R.C."/>
            <person name="Labutti K."/>
            <person name="Haridas S."/>
            <person name="Kuo A."/>
            <person name="Salamov A."/>
            <person name="Ahrendt S.R."/>
            <person name="Lipzen A."/>
            <person name="Sullivan W."/>
            <person name="Andreopoulos W.B."/>
            <person name="Clum A."/>
            <person name="Lindquist E."/>
            <person name="Daum C."/>
            <person name="Ramamoorthy G.K."/>
            <person name="Gryganskyi A."/>
            <person name="Culley D."/>
            <person name="Magnuson J.K."/>
            <person name="James T.Y."/>
            <person name="O'Malley M.A."/>
            <person name="Stajich J.E."/>
            <person name="Spatafora J.W."/>
            <person name="Visel A."/>
            <person name="Grigoriev I.V."/>
        </authorList>
    </citation>
    <scope>NUCLEOTIDE SEQUENCE [LARGE SCALE GENOMIC DNA]</scope>
    <source>
        <strain evidence="5 6">PL171</strain>
    </source>
</reference>
<dbReference type="STRING" id="765915.A0A1Y2HFF5"/>
<evidence type="ECO:0000259" key="4">
    <source>
        <dbReference type="Pfam" id="PF21771"/>
    </source>
</evidence>
<feature type="region of interest" description="Disordered" evidence="3">
    <location>
        <begin position="294"/>
        <end position="332"/>
    </location>
</feature>
<feature type="compositionally biased region" description="Low complexity" evidence="3">
    <location>
        <begin position="306"/>
        <end position="318"/>
    </location>
</feature>
<dbReference type="AlphaFoldDB" id="A0A1Y2HFF5"/>
<feature type="coiled-coil region" evidence="2">
    <location>
        <begin position="68"/>
        <end position="126"/>
    </location>
</feature>
<gene>
    <name evidence="5" type="ORF">BCR44DRAFT_1438738</name>
</gene>
<evidence type="ECO:0000256" key="1">
    <source>
        <dbReference type="ARBA" id="ARBA00023054"/>
    </source>
</evidence>
<dbReference type="GO" id="GO:0005856">
    <property type="term" value="C:cytoskeleton"/>
    <property type="evidence" value="ECO:0007669"/>
    <property type="project" value="TreeGrafter"/>
</dbReference>
<keyword evidence="6" id="KW-1185">Reference proteome</keyword>
<dbReference type="PANTHER" id="PTHR32083:SF0">
    <property type="entry name" value="CILIA AND FLAGELLA-ASSOCIATED PROTEIN 58"/>
    <property type="match status" value="1"/>
</dbReference>
<dbReference type="InterPro" id="IPR049270">
    <property type="entry name" value="CFAP58_CC"/>
</dbReference>
<keyword evidence="1 2" id="KW-0175">Coiled coil</keyword>
<protein>
    <recommendedName>
        <fullName evidence="4">Cilia- and flagella-associated protein 58 central coiled coil domain-containing protein</fullName>
    </recommendedName>
</protein>